<dbReference type="Pfam" id="PF02769">
    <property type="entry name" value="AIRS_C"/>
    <property type="match status" value="1"/>
</dbReference>
<evidence type="ECO:0000256" key="4">
    <source>
        <dbReference type="ARBA" id="ARBA00020367"/>
    </source>
</evidence>
<evidence type="ECO:0000313" key="15">
    <source>
        <dbReference type="EMBL" id="MCJ2542158.1"/>
    </source>
</evidence>
<evidence type="ECO:0000256" key="11">
    <source>
        <dbReference type="ARBA" id="ARBA00049057"/>
    </source>
</evidence>
<dbReference type="Pfam" id="PF00586">
    <property type="entry name" value="AIRS"/>
    <property type="match status" value="1"/>
</dbReference>
<protein>
    <recommendedName>
        <fullName evidence="4 12">Phosphoribosylformylglycinamidine cyclo-ligase</fullName>
        <ecNumber evidence="3 12">6.3.3.1</ecNumber>
    </recommendedName>
    <alternativeName>
        <fullName evidence="9 12">AIR synthase</fullName>
    </alternativeName>
    <alternativeName>
        <fullName evidence="10 12">AIRS</fullName>
    </alternativeName>
    <alternativeName>
        <fullName evidence="8 12">Phosphoribosyl-aminoimidazole synthetase</fullName>
    </alternativeName>
</protein>
<comment type="catalytic activity">
    <reaction evidence="11 12">
        <text>2-formamido-N(1)-(5-O-phospho-beta-D-ribosyl)acetamidine + ATP = 5-amino-1-(5-phospho-beta-D-ribosyl)imidazole + ADP + phosphate + H(+)</text>
        <dbReference type="Rhea" id="RHEA:23032"/>
        <dbReference type="ChEBI" id="CHEBI:15378"/>
        <dbReference type="ChEBI" id="CHEBI:30616"/>
        <dbReference type="ChEBI" id="CHEBI:43474"/>
        <dbReference type="ChEBI" id="CHEBI:137981"/>
        <dbReference type="ChEBI" id="CHEBI:147287"/>
        <dbReference type="ChEBI" id="CHEBI:456216"/>
        <dbReference type="EC" id="6.3.3.1"/>
    </reaction>
</comment>
<keyword evidence="5 12" id="KW-0436">Ligase</keyword>
<evidence type="ECO:0000259" key="14">
    <source>
        <dbReference type="Pfam" id="PF02769"/>
    </source>
</evidence>
<dbReference type="SUPFAM" id="SSF56042">
    <property type="entry name" value="PurM C-terminal domain-like"/>
    <property type="match status" value="1"/>
</dbReference>
<keyword evidence="7 12" id="KW-0067">ATP-binding</keyword>
<dbReference type="Gene3D" id="3.90.650.10">
    <property type="entry name" value="PurM-like C-terminal domain"/>
    <property type="match status" value="1"/>
</dbReference>
<evidence type="ECO:0000256" key="6">
    <source>
        <dbReference type="ARBA" id="ARBA00022741"/>
    </source>
</evidence>
<feature type="domain" description="PurM-like N-terminal" evidence="13">
    <location>
        <begin position="58"/>
        <end position="163"/>
    </location>
</feature>
<dbReference type="EMBL" id="JAFIRA010000007">
    <property type="protein sequence ID" value="MCJ2542158.1"/>
    <property type="molecule type" value="Genomic_DNA"/>
</dbReference>
<dbReference type="HAMAP" id="MF_00741">
    <property type="entry name" value="AIRS"/>
    <property type="match status" value="1"/>
</dbReference>
<dbReference type="Proteomes" id="UP000830835">
    <property type="component" value="Unassembled WGS sequence"/>
</dbReference>
<keyword evidence="16" id="KW-1185">Reference proteome</keyword>
<dbReference type="NCBIfam" id="TIGR00878">
    <property type="entry name" value="purM"/>
    <property type="match status" value="1"/>
</dbReference>
<evidence type="ECO:0000256" key="12">
    <source>
        <dbReference type="HAMAP-Rule" id="MF_00741"/>
    </source>
</evidence>
<dbReference type="Gene3D" id="3.30.1330.10">
    <property type="entry name" value="PurM-like, N-terminal domain"/>
    <property type="match status" value="1"/>
</dbReference>
<evidence type="ECO:0000313" key="16">
    <source>
        <dbReference type="Proteomes" id="UP000830835"/>
    </source>
</evidence>
<dbReference type="GO" id="GO:0004641">
    <property type="term" value="F:phosphoribosylformylglycinamidine cyclo-ligase activity"/>
    <property type="evidence" value="ECO:0007669"/>
    <property type="project" value="UniProtKB-EC"/>
</dbReference>
<gene>
    <name evidence="12" type="primary">purM</name>
    <name evidence="15" type="ORF">JX360_04435</name>
</gene>
<dbReference type="InterPro" id="IPR036921">
    <property type="entry name" value="PurM-like_N_sf"/>
</dbReference>
<sequence length="351" mass="37539">MDYRSAGVDIDLGRALVKGIQERVARTKVPSSGSSGTLGGIGGFAGLFELPTGYQAPVLVAGTDGVGTKLQIAQQWGQHRGVGIDLVAMCVNDVLTVGAKPLFFLDYIATGKLEPDALLQVIDGILEGCQQAGCELLGGETAEMPGFYPPGEYDLAGFCVGIVEKSAILDGSQVCIGDRLLALPSSGVHSNGYSLVRRIVAEGGWTWDHQPQGWERPLGEVFLTPTRIYVEAVHQLQQAGIEIHGMAHITGGGIPENLPRCLAPTQAARLTPHSWRIPREFSWLQEQGQVETDEMFRTFNLGVGYVLVVPPDVQERVQSLLPEAQAIGEVVAAEAGEHPVRVLGLENWGSL</sequence>
<keyword evidence="6 12" id="KW-0547">Nucleotide-binding</keyword>
<evidence type="ECO:0000256" key="9">
    <source>
        <dbReference type="ARBA" id="ARBA00032931"/>
    </source>
</evidence>
<comment type="caution">
    <text evidence="15">The sequence shown here is derived from an EMBL/GenBank/DDBJ whole genome shotgun (WGS) entry which is preliminary data.</text>
</comment>
<dbReference type="PANTHER" id="PTHR10520:SF12">
    <property type="entry name" value="TRIFUNCTIONAL PURINE BIOSYNTHETIC PROTEIN ADENOSINE-3"/>
    <property type="match status" value="1"/>
</dbReference>
<comment type="pathway">
    <text evidence="1 12">Purine metabolism; IMP biosynthesis via de novo pathway; 5-amino-1-(5-phospho-D-ribosyl)imidazole from N(2)-formyl-N(1)-(5-phospho-D-ribosyl)glycinamide: step 2/2.</text>
</comment>
<comment type="subcellular location">
    <subcellularLocation>
        <location evidence="12">Cytoplasm</location>
    </subcellularLocation>
</comment>
<dbReference type="InterPro" id="IPR004733">
    <property type="entry name" value="PurM_cligase"/>
</dbReference>
<evidence type="ECO:0000256" key="1">
    <source>
        <dbReference type="ARBA" id="ARBA00004686"/>
    </source>
</evidence>
<feature type="domain" description="PurM-like C-terminal" evidence="14">
    <location>
        <begin position="177"/>
        <end position="336"/>
    </location>
</feature>
<evidence type="ECO:0000256" key="3">
    <source>
        <dbReference type="ARBA" id="ARBA00013047"/>
    </source>
</evidence>
<keyword evidence="12" id="KW-0658">Purine biosynthesis</keyword>
<dbReference type="InterPro" id="IPR036676">
    <property type="entry name" value="PurM-like_C_sf"/>
</dbReference>
<dbReference type="RefSeq" id="WP_244349389.1">
    <property type="nucleotide sequence ID" value="NZ_JAFIRA010000007.1"/>
</dbReference>
<evidence type="ECO:0000256" key="10">
    <source>
        <dbReference type="ARBA" id="ARBA00033093"/>
    </source>
</evidence>
<organism evidence="15 16">
    <name type="scientific">Thermostichus vulcanus str. 'Rupite'</name>
    <dbReference type="NCBI Taxonomy" id="2813851"/>
    <lineage>
        <taxon>Bacteria</taxon>
        <taxon>Bacillati</taxon>
        <taxon>Cyanobacteriota</taxon>
        <taxon>Cyanophyceae</taxon>
        <taxon>Thermostichales</taxon>
        <taxon>Thermostichaceae</taxon>
        <taxon>Thermostichus</taxon>
    </lineage>
</organism>
<dbReference type="SUPFAM" id="SSF55326">
    <property type="entry name" value="PurM N-terminal domain-like"/>
    <property type="match status" value="1"/>
</dbReference>
<evidence type="ECO:0000256" key="7">
    <source>
        <dbReference type="ARBA" id="ARBA00022840"/>
    </source>
</evidence>
<comment type="similarity">
    <text evidence="2 12">Belongs to the AIR synthase family.</text>
</comment>
<evidence type="ECO:0000256" key="5">
    <source>
        <dbReference type="ARBA" id="ARBA00022598"/>
    </source>
</evidence>
<proteinExistence type="inferred from homology"/>
<dbReference type="InterPro" id="IPR010918">
    <property type="entry name" value="PurM-like_C_dom"/>
</dbReference>
<dbReference type="PANTHER" id="PTHR10520">
    <property type="entry name" value="TRIFUNCTIONAL PURINE BIOSYNTHETIC PROTEIN ADENOSINE-3-RELATED"/>
    <property type="match status" value="1"/>
</dbReference>
<dbReference type="CDD" id="cd02196">
    <property type="entry name" value="PurM"/>
    <property type="match status" value="1"/>
</dbReference>
<dbReference type="EC" id="6.3.3.1" evidence="3 12"/>
<keyword evidence="12" id="KW-0963">Cytoplasm</keyword>
<evidence type="ECO:0000256" key="2">
    <source>
        <dbReference type="ARBA" id="ARBA00010280"/>
    </source>
</evidence>
<reference evidence="15" key="1">
    <citation type="submission" date="2021-02" db="EMBL/GenBank/DDBJ databases">
        <title>The CRISPR/cas machinery reduction and long-range gene transfer in the hot spring cyanobacterium Synechococcus.</title>
        <authorList>
            <person name="Dvorak P."/>
            <person name="Jahodarova E."/>
            <person name="Hasler P."/>
            <person name="Poulickova A."/>
        </authorList>
    </citation>
    <scope>NUCLEOTIDE SEQUENCE</scope>
    <source>
        <strain evidence="15">Rupite</strain>
    </source>
</reference>
<name>A0ABT0C8P1_THEVL</name>
<evidence type="ECO:0000256" key="8">
    <source>
        <dbReference type="ARBA" id="ARBA00031908"/>
    </source>
</evidence>
<accession>A0ABT0C8P1</accession>
<evidence type="ECO:0000259" key="13">
    <source>
        <dbReference type="Pfam" id="PF00586"/>
    </source>
</evidence>
<dbReference type="InterPro" id="IPR016188">
    <property type="entry name" value="PurM-like_N"/>
</dbReference>